<dbReference type="SUPFAM" id="SSF161270">
    <property type="entry name" value="PspA lactotransferrin-binding region"/>
    <property type="match status" value="1"/>
</dbReference>
<dbReference type="Pfam" id="PF18580">
    <property type="entry name" value="HTH_SUN2"/>
    <property type="match status" value="1"/>
</dbReference>
<dbReference type="OrthoDB" id="342281at2759"/>
<comment type="subcellular location">
    <subcellularLocation>
        <location evidence="5">Nucleus inner membrane</location>
        <topology evidence="5">Single-pass type II membrane protein</topology>
    </subcellularLocation>
</comment>
<reference evidence="10 11" key="1">
    <citation type="submission" date="2019-09" db="EMBL/GenBank/DDBJ databases">
        <title>Bird 10,000 Genomes (B10K) Project - Family phase.</title>
        <authorList>
            <person name="Zhang G."/>
        </authorList>
    </citation>
    <scope>NUCLEOTIDE SEQUENCE [LARGE SCALE GENOMIC DNA]</scope>
    <source>
        <strain evidence="10">B10K-DU-002-51</strain>
        <tissue evidence="10">Muscle</tissue>
    </source>
</reference>
<name>A0A7L4DNM8_9AVES</name>
<feature type="non-terminal residue" evidence="10">
    <location>
        <position position="1"/>
    </location>
</feature>
<keyword evidence="2 8" id="KW-1133">Transmembrane helix</keyword>
<keyword evidence="11" id="KW-1185">Reference proteome</keyword>
<evidence type="ECO:0000256" key="4">
    <source>
        <dbReference type="ARBA" id="ARBA00023136"/>
    </source>
</evidence>
<evidence type="ECO:0000313" key="10">
    <source>
        <dbReference type="EMBL" id="NXW63954.1"/>
    </source>
</evidence>
<evidence type="ECO:0000256" key="5">
    <source>
        <dbReference type="ARBA" id="ARBA00037816"/>
    </source>
</evidence>
<sequence>MARRSQRLGTSHGYPRDDDATTSSSSSSLLRGQQLPFRESSSRTIRKKSGGMRRISPTPSTRTSYYSESLMSESYLGGSQGLAALGSSVLDDALDSRTHWGGELSTRRRRDTGDTESSNINGLLESRTYDTYASSSGYSSEDDYAGHFNSGQSSSGSGLRTAASRVGSFLWQMLTFPIWFVEWLFSGLAAAWHRLTSTAPRLGRVPLSRRYPWLKRSLLLLLLLLLLTAAACGAWYFYPYGLSTLRLPAFPWWGAGKLSSSSVPGTGDLTTLDKGERRFLARFQALEKRFEALEAEVSRWELWRGAAAVAAGGEPPPEDILALLERLVSRQDAGLKEHLRADVTSHLQGELDALRDEVQRDLDGRLGKMAQASQEMEARLLELNSKWQSSMQEDLQGNFQQKVGKLEQEVAALRRELAGFKSDQEVMGKHMEGMLEQLKAVRADVEAQIPAWVSQFLSQSRQDGAAGLVLHQEDLQAELQALEHKILAKVSEDRRLSAQDAQAGIGVALRQGGTTGVTEEQVHLIVGQALKRYSEDRVGMVDYALESAGASVINTRCSETYEIRTALLSMFGIPLWYQSQSPRVILQPDVNPGNCWAFRGSQGFAIIRLSDVIRPTAVTLEHIPKALSPQGTIPSAPKDFAVYGLKEEREEEGHLLGQFTYNHDGDPIQTFYLKGDGTGTYQLVELRVLSNWGHPEYTCIYRFRVHGELAH</sequence>
<evidence type="ECO:0000256" key="3">
    <source>
        <dbReference type="ARBA" id="ARBA00023054"/>
    </source>
</evidence>
<feature type="region of interest" description="Disordered" evidence="7">
    <location>
        <begin position="1"/>
        <end position="65"/>
    </location>
</feature>
<evidence type="ECO:0000259" key="9">
    <source>
        <dbReference type="PROSITE" id="PS51469"/>
    </source>
</evidence>
<evidence type="ECO:0000256" key="8">
    <source>
        <dbReference type="SAM" id="Phobius"/>
    </source>
</evidence>
<dbReference type="InterPro" id="IPR012919">
    <property type="entry name" value="SUN_dom"/>
</dbReference>
<gene>
    <name evidence="10" type="primary">Sun2</name>
    <name evidence="10" type="ORF">EURGUL_R09040</name>
</gene>
<dbReference type="CDD" id="cd21438">
    <property type="entry name" value="SUN2_cc1"/>
    <property type="match status" value="1"/>
</dbReference>
<protein>
    <submittedName>
        <fullName evidence="10">SUN2 protein</fullName>
    </submittedName>
</protein>
<feature type="domain" description="SUN" evidence="9">
    <location>
        <begin position="549"/>
        <end position="710"/>
    </location>
</feature>
<dbReference type="AlphaFoldDB" id="A0A7L4DNM8"/>
<dbReference type="PANTHER" id="PTHR12911">
    <property type="entry name" value="SAD1/UNC-84-LIKE PROTEIN-RELATED"/>
    <property type="match status" value="1"/>
</dbReference>
<dbReference type="PANTHER" id="PTHR12911:SF22">
    <property type="entry name" value="SUN DOMAIN-CONTAINING PROTEIN 2"/>
    <property type="match status" value="1"/>
</dbReference>
<feature type="non-terminal residue" evidence="10">
    <location>
        <position position="711"/>
    </location>
</feature>
<evidence type="ECO:0000256" key="1">
    <source>
        <dbReference type="ARBA" id="ARBA00022692"/>
    </source>
</evidence>
<keyword evidence="1 8" id="KW-0812">Transmembrane</keyword>
<dbReference type="Pfam" id="PF07738">
    <property type="entry name" value="Sad1_UNC"/>
    <property type="match status" value="1"/>
</dbReference>
<evidence type="ECO:0000256" key="7">
    <source>
        <dbReference type="SAM" id="MobiDB-lite"/>
    </source>
</evidence>
<dbReference type="Gene3D" id="2.60.120.260">
    <property type="entry name" value="Galactose-binding domain-like"/>
    <property type="match status" value="1"/>
</dbReference>
<dbReference type="GO" id="GO:0034993">
    <property type="term" value="C:meiotic nuclear membrane microtubule tethering complex"/>
    <property type="evidence" value="ECO:0007669"/>
    <property type="project" value="TreeGrafter"/>
</dbReference>
<dbReference type="EMBL" id="VZZY01020904">
    <property type="protein sequence ID" value="NXW63954.1"/>
    <property type="molecule type" value="Genomic_DNA"/>
</dbReference>
<evidence type="ECO:0000313" key="11">
    <source>
        <dbReference type="Proteomes" id="UP000541249"/>
    </source>
</evidence>
<organism evidence="10 11">
    <name type="scientific">Eurystomus gularis</name>
    <dbReference type="NCBI Taxonomy" id="325343"/>
    <lineage>
        <taxon>Eukaryota</taxon>
        <taxon>Metazoa</taxon>
        <taxon>Chordata</taxon>
        <taxon>Craniata</taxon>
        <taxon>Vertebrata</taxon>
        <taxon>Euteleostomi</taxon>
        <taxon>Archelosauria</taxon>
        <taxon>Archosauria</taxon>
        <taxon>Dinosauria</taxon>
        <taxon>Saurischia</taxon>
        <taxon>Theropoda</taxon>
        <taxon>Coelurosauria</taxon>
        <taxon>Aves</taxon>
        <taxon>Neognathae</taxon>
        <taxon>Neoaves</taxon>
        <taxon>Telluraves</taxon>
        <taxon>Coraciimorphae</taxon>
        <taxon>Coraciiformes</taxon>
        <taxon>Coraciidae</taxon>
        <taxon>Eurystomus</taxon>
    </lineage>
</organism>
<proteinExistence type="predicted"/>
<dbReference type="PROSITE" id="PS51469">
    <property type="entry name" value="SUN"/>
    <property type="match status" value="1"/>
</dbReference>
<feature type="compositionally biased region" description="Low complexity" evidence="7">
    <location>
        <begin position="53"/>
        <end position="65"/>
    </location>
</feature>
<dbReference type="GO" id="GO:0005637">
    <property type="term" value="C:nuclear inner membrane"/>
    <property type="evidence" value="ECO:0007669"/>
    <property type="project" value="UniProtKB-SubCell"/>
</dbReference>
<dbReference type="Proteomes" id="UP000541249">
    <property type="component" value="Unassembled WGS sequence"/>
</dbReference>
<evidence type="ECO:0000256" key="6">
    <source>
        <dbReference type="SAM" id="Coils"/>
    </source>
</evidence>
<feature type="transmembrane region" description="Helical" evidence="8">
    <location>
        <begin position="169"/>
        <end position="192"/>
    </location>
</feature>
<evidence type="ECO:0000256" key="2">
    <source>
        <dbReference type="ARBA" id="ARBA00022989"/>
    </source>
</evidence>
<comment type="caution">
    <text evidence="10">The sequence shown here is derived from an EMBL/GenBank/DDBJ whole genome shotgun (WGS) entry which is preliminary data.</text>
</comment>
<dbReference type="InterPro" id="IPR040994">
    <property type="entry name" value="Sun_CC2"/>
</dbReference>
<keyword evidence="4 8" id="KW-0472">Membrane</keyword>
<dbReference type="InterPro" id="IPR045119">
    <property type="entry name" value="SUN1-5"/>
</dbReference>
<keyword evidence="3 6" id="KW-0175">Coiled coil</keyword>
<accession>A0A7L4DNM8</accession>
<feature type="coiled-coil region" evidence="6">
    <location>
        <begin position="396"/>
        <end position="423"/>
    </location>
</feature>
<dbReference type="FunFam" id="2.60.120.260:FF:000009">
    <property type="entry name" value="SUN domain-containing protein 1 isoform X1"/>
    <property type="match status" value="1"/>
</dbReference>
<feature type="transmembrane region" description="Helical" evidence="8">
    <location>
        <begin position="218"/>
        <end position="238"/>
    </location>
</feature>
<dbReference type="GO" id="GO:0043495">
    <property type="term" value="F:protein-membrane adaptor activity"/>
    <property type="evidence" value="ECO:0007669"/>
    <property type="project" value="TreeGrafter"/>
</dbReference>